<keyword evidence="1" id="KW-0472">Membrane</keyword>
<evidence type="ECO:0000313" key="2">
    <source>
        <dbReference type="EMBL" id="JAR96293.1"/>
    </source>
</evidence>
<protein>
    <submittedName>
        <fullName evidence="2">Serotonin receptor type 2b</fullName>
    </submittedName>
</protein>
<reference evidence="2" key="2">
    <citation type="journal article" date="2017" name="J. Med. Entomol.">
        <title>Transcriptome Analysis of the Triatoma infestans (Hemiptera: Reduviidae) Integument.</title>
        <authorList>
            <person name="Calderon-Fernandez G.M."/>
            <person name="Moriconi D.E."/>
            <person name="Dulbecco A.B."/>
            <person name="Juarez M.P."/>
        </authorList>
    </citation>
    <scope>NUCLEOTIDE SEQUENCE</scope>
    <source>
        <strain evidence="2">Int1</strain>
        <tissue evidence="2">Integument</tissue>
    </source>
</reference>
<keyword evidence="1" id="KW-1133">Transmembrane helix</keyword>
<reference evidence="2" key="1">
    <citation type="submission" date="2016-04" db="EMBL/GenBank/DDBJ databases">
        <authorList>
            <person name="Calderon-Fernandez G.M.Sr."/>
        </authorList>
    </citation>
    <scope>NUCLEOTIDE SEQUENCE</scope>
    <source>
        <strain evidence="2">Int1</strain>
        <tissue evidence="2">Integument</tissue>
    </source>
</reference>
<accession>A0A161M1U4</accession>
<organism evidence="2">
    <name type="scientific">Triatoma infestans</name>
    <name type="common">Assassin bug</name>
    <dbReference type="NCBI Taxonomy" id="30076"/>
    <lineage>
        <taxon>Eukaryota</taxon>
        <taxon>Metazoa</taxon>
        <taxon>Ecdysozoa</taxon>
        <taxon>Arthropoda</taxon>
        <taxon>Hexapoda</taxon>
        <taxon>Insecta</taxon>
        <taxon>Pterygota</taxon>
        <taxon>Neoptera</taxon>
        <taxon>Paraneoptera</taxon>
        <taxon>Hemiptera</taxon>
        <taxon>Heteroptera</taxon>
        <taxon>Panheteroptera</taxon>
        <taxon>Cimicomorpha</taxon>
        <taxon>Reduviidae</taxon>
        <taxon>Triatominae</taxon>
        <taxon>Triatoma</taxon>
    </lineage>
</organism>
<dbReference type="EMBL" id="GEMB01007074">
    <property type="protein sequence ID" value="JAR96293.1"/>
    <property type="molecule type" value="Transcribed_RNA"/>
</dbReference>
<keyword evidence="2" id="KW-0675">Receptor</keyword>
<sequence length="81" mass="9419">MVVLQNLKAMEEAAQGVLLRYGSSQTMGRIIKSPHSRNSSVLSRTSSRHGRIIRLEQKATQSFWVLYFLHLLYYWAPFFCI</sequence>
<dbReference type="AlphaFoldDB" id="A0A161M1U4"/>
<feature type="transmembrane region" description="Helical" evidence="1">
    <location>
        <begin position="59"/>
        <end position="76"/>
    </location>
</feature>
<keyword evidence="1" id="KW-0812">Transmembrane</keyword>
<evidence type="ECO:0000256" key="1">
    <source>
        <dbReference type="SAM" id="Phobius"/>
    </source>
</evidence>
<name>A0A161M1U4_TRIIF</name>
<proteinExistence type="predicted"/>